<dbReference type="EMBL" id="JAANIT010000091">
    <property type="protein sequence ID" value="KAG1552381.1"/>
    <property type="molecule type" value="Genomic_DNA"/>
</dbReference>
<evidence type="ECO:0000313" key="12">
    <source>
        <dbReference type="Proteomes" id="UP000717996"/>
    </source>
</evidence>
<dbReference type="InterPro" id="IPR051501">
    <property type="entry name" value="eIF2B_alpha/beta/delta"/>
</dbReference>
<proteinExistence type="inferred from homology"/>
<dbReference type="PANTHER" id="PTHR45860:SF1">
    <property type="entry name" value="TRANSLATION INITIATION FACTOR EIF-2B SUBUNIT ALPHA"/>
    <property type="match status" value="1"/>
</dbReference>
<dbReference type="Pfam" id="PF01008">
    <property type="entry name" value="IF-2B"/>
    <property type="match status" value="1"/>
</dbReference>
<dbReference type="Proteomes" id="UP000717996">
    <property type="component" value="Unassembled WGS sequence"/>
</dbReference>
<dbReference type="SUPFAM" id="SSF100950">
    <property type="entry name" value="NagB/RpiA/CoA transferase-like"/>
    <property type="match status" value="1"/>
</dbReference>
<dbReference type="InterPro" id="IPR000649">
    <property type="entry name" value="IF-2B-related"/>
</dbReference>
<evidence type="ECO:0000256" key="1">
    <source>
        <dbReference type="ARBA" id="ARBA00004514"/>
    </source>
</evidence>
<comment type="subunit">
    <text evidence="8">Component of the translation initiation factor 2B (eIF2B) complex which is a heterodecamer of two sets of five different subunits: alpha, beta, gamma, delta and epsilon. Subunits alpha, beta and delta comprise a regulatory subcomplex and subunits epsilon and gamma comprise a catalytic subcomplex. Within the complex, the hexameric regulatory complex resides at the center, with the two heterodimeric catalytic subcomplexes bound on opposite sides.</text>
</comment>
<keyword evidence="4" id="KW-0396">Initiation factor</keyword>
<dbReference type="InterPro" id="IPR041698">
    <property type="entry name" value="Methyltransf_25"/>
</dbReference>
<dbReference type="OrthoDB" id="10249309at2759"/>
<comment type="caution">
    <text evidence="11">The sequence shown here is derived from an EMBL/GenBank/DDBJ whole genome shotgun (WGS) entry which is preliminary data.</text>
</comment>
<comment type="subcellular location">
    <subcellularLocation>
        <location evidence="1">Cytoplasm</location>
        <location evidence="1">Cytosol</location>
    </subcellularLocation>
</comment>
<evidence type="ECO:0000313" key="11">
    <source>
        <dbReference type="EMBL" id="KAG1552381.1"/>
    </source>
</evidence>
<evidence type="ECO:0000256" key="8">
    <source>
        <dbReference type="ARBA" id="ARBA00046432"/>
    </source>
</evidence>
<dbReference type="GO" id="GO:0005829">
    <property type="term" value="C:cytosol"/>
    <property type="evidence" value="ECO:0007669"/>
    <property type="project" value="UniProtKB-SubCell"/>
</dbReference>
<dbReference type="AlphaFoldDB" id="A0A9P6YMJ9"/>
<dbReference type="GO" id="GO:0005085">
    <property type="term" value="F:guanyl-nucleotide exchange factor activity"/>
    <property type="evidence" value="ECO:0007669"/>
    <property type="project" value="TreeGrafter"/>
</dbReference>
<sequence>MNEENTFEYKEGRKLANQKDVAYILPSDQLEVDRLELNHSLWKHIIGSLYKSPIHDKLMKGIRVLDIGCGPGWWTLEMARLYPKSKFVGIDMANVFITKNMPSNVTFKIANAGTRLEFEDQSFDFVFQRFLVMGLTTEQYLGSIHEMKRVLKEGGSIEILELISDYQNRGPFLDKICSWINQALEARHMDSFIANKIPNYLLNTGYNHIQIFNYNVPIGSWGGELGKLHFDIQKLALLAVGVMELSTPVAVFKALTDFVQHTTAPTMSEFMQTLEKEAQSLRESAEKKDRPQTQHKAYIAVLAGVDLFMRFVNRSSHDFSLSREAGSFEDFRDTLLSRASLILEKASSARERVASIGSQFVHDNAVILVQGYSRVIMSLLDYAANIQNKRFKVYVTEARPESDGIQAVAALRKAGIPCRAVLDSAVGYIMDKVDMVFVGAEGVVENGGIVNKIGTFQTSLVANTLGKPVYAVAESYKFVRAFPLSQYDIPSQTPEIVTFTSRRKSFSTSGHAQTMEDLAMSNPSVDYTPPQYLTLLITDLGVLTPSGVSDELIKLTLA</sequence>
<dbReference type="InterPro" id="IPR029063">
    <property type="entry name" value="SAM-dependent_MTases_sf"/>
</dbReference>
<protein>
    <recommendedName>
        <fullName evidence="6">Translation initiation factor eIF2B subunit alpha</fullName>
    </recommendedName>
    <alternativeName>
        <fullName evidence="7">eIF2B GDP-GTP exchange factor subunit alpha</fullName>
    </alternativeName>
</protein>
<comment type="similarity">
    <text evidence="2 9">Belongs to the eIF-2B alpha/beta/delta subunits family.</text>
</comment>
<dbReference type="InterPro" id="IPR042529">
    <property type="entry name" value="IF_2B-like_C"/>
</dbReference>
<dbReference type="InterPro" id="IPR042528">
    <property type="entry name" value="elF-2B_alpha_N"/>
</dbReference>
<dbReference type="PANTHER" id="PTHR45860">
    <property type="entry name" value="TRANSLATION INITIATION FACTOR EIF-2B SUBUNIT ALPHA"/>
    <property type="match status" value="1"/>
</dbReference>
<evidence type="ECO:0000256" key="4">
    <source>
        <dbReference type="ARBA" id="ARBA00022540"/>
    </source>
</evidence>
<reference evidence="11" key="1">
    <citation type="journal article" date="2020" name="Microb. Genom.">
        <title>Genetic diversity of clinical and environmental Mucorales isolates obtained from an investigation of mucormycosis cases among solid organ transplant recipients.</title>
        <authorList>
            <person name="Nguyen M.H."/>
            <person name="Kaul D."/>
            <person name="Muto C."/>
            <person name="Cheng S.J."/>
            <person name="Richter R.A."/>
            <person name="Bruno V.M."/>
            <person name="Liu G."/>
            <person name="Beyhan S."/>
            <person name="Sundermann A.J."/>
            <person name="Mounaud S."/>
            <person name="Pasculle A.W."/>
            <person name="Nierman W.C."/>
            <person name="Driscoll E."/>
            <person name="Cumbie R."/>
            <person name="Clancy C.J."/>
            <person name="Dupont C.L."/>
        </authorList>
    </citation>
    <scope>NUCLEOTIDE SEQUENCE</scope>
    <source>
        <strain evidence="11">GL16</strain>
    </source>
</reference>
<organism evidence="11 12">
    <name type="scientific">Rhizopus oryzae</name>
    <name type="common">Mucormycosis agent</name>
    <name type="synonym">Rhizopus arrhizus var. delemar</name>
    <dbReference type="NCBI Taxonomy" id="64495"/>
    <lineage>
        <taxon>Eukaryota</taxon>
        <taxon>Fungi</taxon>
        <taxon>Fungi incertae sedis</taxon>
        <taxon>Mucoromycota</taxon>
        <taxon>Mucoromycotina</taxon>
        <taxon>Mucoromycetes</taxon>
        <taxon>Mucorales</taxon>
        <taxon>Mucorineae</taxon>
        <taxon>Rhizopodaceae</taxon>
        <taxon>Rhizopus</taxon>
    </lineage>
</organism>
<evidence type="ECO:0000259" key="10">
    <source>
        <dbReference type="Pfam" id="PF13649"/>
    </source>
</evidence>
<dbReference type="SUPFAM" id="SSF53335">
    <property type="entry name" value="S-adenosyl-L-methionine-dependent methyltransferases"/>
    <property type="match status" value="1"/>
</dbReference>
<gene>
    <name evidence="11" type="ORF">G6F51_001262</name>
</gene>
<dbReference type="GO" id="GO:0003743">
    <property type="term" value="F:translation initiation factor activity"/>
    <property type="evidence" value="ECO:0007669"/>
    <property type="project" value="UniProtKB-KW"/>
</dbReference>
<dbReference type="Pfam" id="PF13649">
    <property type="entry name" value="Methyltransf_25"/>
    <property type="match status" value="1"/>
</dbReference>
<dbReference type="CDD" id="cd02440">
    <property type="entry name" value="AdoMet_MTases"/>
    <property type="match status" value="1"/>
</dbReference>
<keyword evidence="3" id="KW-0963">Cytoplasm</keyword>
<evidence type="ECO:0000256" key="3">
    <source>
        <dbReference type="ARBA" id="ARBA00022490"/>
    </source>
</evidence>
<name>A0A9P6YMJ9_RHIOR</name>
<dbReference type="GO" id="GO:0005851">
    <property type="term" value="C:eukaryotic translation initiation factor 2B complex"/>
    <property type="evidence" value="ECO:0007669"/>
    <property type="project" value="TreeGrafter"/>
</dbReference>
<feature type="domain" description="Methyltransferase" evidence="10">
    <location>
        <begin position="64"/>
        <end position="155"/>
    </location>
</feature>
<evidence type="ECO:0000256" key="5">
    <source>
        <dbReference type="ARBA" id="ARBA00022917"/>
    </source>
</evidence>
<dbReference type="InterPro" id="IPR037171">
    <property type="entry name" value="NagB/RpiA_transferase-like"/>
</dbReference>
<evidence type="ECO:0000256" key="9">
    <source>
        <dbReference type="RuleBase" id="RU003814"/>
    </source>
</evidence>
<dbReference type="Gene3D" id="3.40.50.10470">
    <property type="entry name" value="Translation initiation factor eif-2b, domain 2"/>
    <property type="match status" value="1"/>
</dbReference>
<keyword evidence="5" id="KW-0648">Protein biosynthesis</keyword>
<evidence type="ECO:0000256" key="2">
    <source>
        <dbReference type="ARBA" id="ARBA00007251"/>
    </source>
</evidence>
<evidence type="ECO:0000256" key="6">
    <source>
        <dbReference type="ARBA" id="ARBA00044208"/>
    </source>
</evidence>
<dbReference type="Gene3D" id="3.40.50.150">
    <property type="entry name" value="Vaccinia Virus protein VP39"/>
    <property type="match status" value="1"/>
</dbReference>
<accession>A0A9P6YMJ9</accession>
<dbReference type="Gene3D" id="1.20.120.1070">
    <property type="entry name" value="Translation initiation factor eIF-2B, N-terminal domain"/>
    <property type="match status" value="1"/>
</dbReference>
<evidence type="ECO:0000256" key="7">
    <source>
        <dbReference type="ARBA" id="ARBA00044236"/>
    </source>
</evidence>